<dbReference type="RefSeq" id="XP_018189293.1">
    <property type="nucleotide sequence ID" value="XM_018335994.1"/>
</dbReference>
<dbReference type="GO" id="GO:0012505">
    <property type="term" value="C:endomembrane system"/>
    <property type="evidence" value="ECO:0007669"/>
    <property type="project" value="TreeGrafter"/>
</dbReference>
<feature type="region of interest" description="Disordered" evidence="1">
    <location>
        <begin position="345"/>
        <end position="494"/>
    </location>
</feature>
<dbReference type="GeneID" id="28901131"/>
<feature type="compositionally biased region" description="Low complexity" evidence="1">
    <location>
        <begin position="345"/>
        <end position="418"/>
    </location>
</feature>
<evidence type="ECO:0000256" key="1">
    <source>
        <dbReference type="SAM" id="MobiDB-lite"/>
    </source>
</evidence>
<evidence type="ECO:0000313" key="4">
    <source>
        <dbReference type="Proteomes" id="UP000076632"/>
    </source>
</evidence>
<dbReference type="Proteomes" id="UP000076632">
    <property type="component" value="Unassembled WGS sequence"/>
</dbReference>
<dbReference type="InParanoid" id="A0A165HMJ5"/>
<keyword evidence="4" id="KW-1185">Reference proteome</keyword>
<dbReference type="PANTHER" id="PTHR10983:SF24">
    <property type="entry name" value="1-ACYLGLYCEROL-3-PHOSPHATE O-ACYLTRANSFERASE 3, ISOFORM E-RELATED"/>
    <property type="match status" value="1"/>
</dbReference>
<dbReference type="OrthoDB" id="189226at2759"/>
<dbReference type="Pfam" id="PF01553">
    <property type="entry name" value="Acyltransferase"/>
    <property type="match status" value="1"/>
</dbReference>
<organism evidence="3 4">
    <name type="scientific">Xylona heveae (strain CBS 132557 / TC161)</name>
    <dbReference type="NCBI Taxonomy" id="1328760"/>
    <lineage>
        <taxon>Eukaryota</taxon>
        <taxon>Fungi</taxon>
        <taxon>Dikarya</taxon>
        <taxon>Ascomycota</taxon>
        <taxon>Pezizomycotina</taxon>
        <taxon>Xylonomycetes</taxon>
        <taxon>Xylonales</taxon>
        <taxon>Xylonaceae</taxon>
        <taxon>Xylona</taxon>
    </lineage>
</organism>
<dbReference type="AlphaFoldDB" id="A0A165HMJ5"/>
<dbReference type="EMBL" id="KV407457">
    <property type="protein sequence ID" value="KZF23738.1"/>
    <property type="molecule type" value="Genomic_DNA"/>
</dbReference>
<feature type="domain" description="Phospholipid/glycerol acyltransferase" evidence="2">
    <location>
        <begin position="195"/>
        <end position="317"/>
    </location>
</feature>
<feature type="compositionally biased region" description="Pro residues" evidence="1">
    <location>
        <begin position="475"/>
        <end position="484"/>
    </location>
</feature>
<dbReference type="STRING" id="1328760.A0A165HMJ5"/>
<gene>
    <name evidence="3" type="ORF">L228DRAFT_282428</name>
</gene>
<dbReference type="PANTHER" id="PTHR10983">
    <property type="entry name" value="1-ACYLGLYCEROL-3-PHOSPHATE ACYLTRANSFERASE-RELATED"/>
    <property type="match status" value="1"/>
</dbReference>
<evidence type="ECO:0000259" key="2">
    <source>
        <dbReference type="SMART" id="SM00563"/>
    </source>
</evidence>
<reference evidence="3 4" key="1">
    <citation type="journal article" date="2016" name="Fungal Biol.">
        <title>The genome of Xylona heveae provides a window into fungal endophytism.</title>
        <authorList>
            <person name="Gazis R."/>
            <person name="Kuo A."/>
            <person name="Riley R."/>
            <person name="LaButti K."/>
            <person name="Lipzen A."/>
            <person name="Lin J."/>
            <person name="Amirebrahimi M."/>
            <person name="Hesse C.N."/>
            <person name="Spatafora J.W."/>
            <person name="Henrissat B."/>
            <person name="Hainaut M."/>
            <person name="Grigoriev I.V."/>
            <person name="Hibbett D.S."/>
        </authorList>
    </citation>
    <scope>NUCLEOTIDE SEQUENCE [LARGE SCALE GENOMIC DNA]</scope>
    <source>
        <strain evidence="3 4">TC161</strain>
    </source>
</reference>
<dbReference type="InterPro" id="IPR002123">
    <property type="entry name" value="Plipid/glycerol_acylTrfase"/>
</dbReference>
<feature type="compositionally biased region" description="Low complexity" evidence="1">
    <location>
        <begin position="427"/>
        <end position="465"/>
    </location>
</feature>
<accession>A0A165HMJ5</accession>
<evidence type="ECO:0000313" key="3">
    <source>
        <dbReference type="EMBL" id="KZF23738.1"/>
    </source>
</evidence>
<sequence>MRDSPPQISDVLTSLRRSSSPRASRIIYTIYTTLRGTVILTPWIIYLGATNILLSLLLPFSFLFPTAVYDISSLLAWSVWAGIQAIFTKINGAEITFSYSYKNTSPAAGTAAAASADTGNRKIHKVHGIGKSSGIDISPSIDTETTTSRKQNGAPTALNNAFIQEDVGKQRDGAIAANKISTNNINDILPQHESAIVIANHVSWTDFYMIQALASQAGMLSRCRWFAKKQLRWVPFLGWGLWAMRMPLVSRKWMVDRREMERVFAGVAEHKWPLWLISFSESTRYTPAKYAATAEWCRSHHRPVPQHTLYPRTKGFVATVQQLRRSAPHVKAVYDLTLAYASLSSSSSPSESLSESPSSTPSASPYSSSSSSTADPHSSSSSPGPSSSTPSTSSSSSSSSPSSVSTFPSRSADTADTAGEGGGDGGTKPSVAPVTPITPVAAAPAPSFASEVPAAAREAGGKARSGSGGSDAPLSSPPQPPPPTTKTTTTKTPHFMNAPSIYQTLFHPHLRHTWRFHIHVERHELAALPDTDAGLAEWLEGQWIRKGQKLEELRRGLERGEKWGERWGREL</sequence>
<name>A0A165HMJ5_XYLHT</name>
<proteinExistence type="predicted"/>
<dbReference type="CDD" id="cd07990">
    <property type="entry name" value="LPLAT_LCLAT1-like"/>
    <property type="match status" value="1"/>
</dbReference>
<protein>
    <recommendedName>
        <fullName evidence="2">Phospholipid/glycerol acyltransferase domain-containing protein</fullName>
    </recommendedName>
</protein>
<dbReference type="SUPFAM" id="SSF69593">
    <property type="entry name" value="Glycerol-3-phosphate (1)-acyltransferase"/>
    <property type="match status" value="1"/>
</dbReference>
<dbReference type="GO" id="GO:0003841">
    <property type="term" value="F:1-acylglycerol-3-phosphate O-acyltransferase activity"/>
    <property type="evidence" value="ECO:0007669"/>
    <property type="project" value="TreeGrafter"/>
</dbReference>
<dbReference type="SMART" id="SM00563">
    <property type="entry name" value="PlsC"/>
    <property type="match status" value="1"/>
</dbReference>